<evidence type="ECO:0000256" key="4">
    <source>
        <dbReference type="ARBA" id="ARBA00023277"/>
    </source>
</evidence>
<evidence type="ECO:0000256" key="7">
    <source>
        <dbReference type="RuleBase" id="RU361187"/>
    </source>
</evidence>
<evidence type="ECO:0000256" key="1">
    <source>
        <dbReference type="ARBA" id="ARBA00009865"/>
    </source>
</evidence>
<organism evidence="8 9">
    <name type="scientific">Photobacterium gaetbulicola</name>
    <dbReference type="NCBI Taxonomy" id="1295392"/>
    <lineage>
        <taxon>Bacteria</taxon>
        <taxon>Pseudomonadati</taxon>
        <taxon>Pseudomonadota</taxon>
        <taxon>Gammaproteobacteria</taxon>
        <taxon>Vibrionales</taxon>
        <taxon>Vibrionaceae</taxon>
        <taxon>Photobacterium</taxon>
    </lineage>
</organism>
<dbReference type="Proteomes" id="UP000031278">
    <property type="component" value="Unassembled WGS sequence"/>
</dbReference>
<gene>
    <name evidence="8" type="ORF">RJ45_00080</name>
</gene>
<evidence type="ECO:0000313" key="8">
    <source>
        <dbReference type="EMBL" id="KHT65583.1"/>
    </source>
</evidence>
<name>A0A0B9GA18_9GAMM</name>
<keyword evidence="3 7" id="KW-0378">Hydrolase</keyword>
<evidence type="ECO:0000313" key="9">
    <source>
        <dbReference type="Proteomes" id="UP000031278"/>
    </source>
</evidence>
<dbReference type="Gene3D" id="2.115.10.20">
    <property type="entry name" value="Glycosyl hydrolase domain, family 43"/>
    <property type="match status" value="1"/>
</dbReference>
<keyword evidence="2" id="KW-0624">Polysaccharide degradation</keyword>
<comment type="caution">
    <text evidence="8">The sequence shown here is derived from an EMBL/GenBank/DDBJ whole genome shotgun (WGS) entry which is preliminary data.</text>
</comment>
<dbReference type="EMBL" id="JWLZ01000001">
    <property type="protein sequence ID" value="KHT65583.1"/>
    <property type="molecule type" value="Genomic_DNA"/>
</dbReference>
<dbReference type="InterPro" id="IPR023296">
    <property type="entry name" value="Glyco_hydro_beta-prop_sf"/>
</dbReference>
<dbReference type="CDD" id="cd18619">
    <property type="entry name" value="GH43_CoXyl43_like"/>
    <property type="match status" value="1"/>
</dbReference>
<evidence type="ECO:0000256" key="6">
    <source>
        <dbReference type="PIRSR" id="PIRSR606710-2"/>
    </source>
</evidence>
<dbReference type="InterPro" id="IPR052176">
    <property type="entry name" value="Glycosyl_Hydrlase_43_Enz"/>
</dbReference>
<keyword evidence="2" id="KW-0858">Xylan degradation</keyword>
<accession>A0A0B9GA18</accession>
<dbReference type="Pfam" id="PF04616">
    <property type="entry name" value="Glyco_hydro_43"/>
    <property type="match status" value="1"/>
</dbReference>
<dbReference type="RefSeq" id="WP_039455976.1">
    <property type="nucleotide sequence ID" value="NZ_JWLZ01000001.1"/>
</dbReference>
<dbReference type="SUPFAM" id="SSF75005">
    <property type="entry name" value="Arabinanase/levansucrase/invertase"/>
    <property type="match status" value="1"/>
</dbReference>
<keyword evidence="4" id="KW-0119">Carbohydrate metabolism</keyword>
<dbReference type="AlphaFoldDB" id="A0A0B9GA18"/>
<feature type="site" description="Important for catalytic activity, responsible for pKa modulation of the active site Glu and correct orientation of both the proton donor and substrate" evidence="6">
    <location>
        <position position="163"/>
    </location>
</feature>
<reference evidence="8 9" key="1">
    <citation type="submission" date="2014-12" db="EMBL/GenBank/DDBJ databases">
        <title>Genome sequencing of Photobacterium gaetbulicola AD005a.</title>
        <authorList>
            <person name="Adrian T.G.S."/>
            <person name="Chan K.G."/>
        </authorList>
    </citation>
    <scope>NUCLEOTIDE SEQUENCE [LARGE SCALE GENOMIC DNA]</scope>
    <source>
        <strain evidence="8 9">AD005a</strain>
    </source>
</reference>
<comment type="similarity">
    <text evidence="1 7">Belongs to the glycosyl hydrolase 43 family.</text>
</comment>
<dbReference type="InterPro" id="IPR006710">
    <property type="entry name" value="Glyco_hydro_43"/>
</dbReference>
<dbReference type="GO" id="GO:0045493">
    <property type="term" value="P:xylan catabolic process"/>
    <property type="evidence" value="ECO:0007669"/>
    <property type="project" value="UniProtKB-KW"/>
</dbReference>
<evidence type="ECO:0000256" key="2">
    <source>
        <dbReference type="ARBA" id="ARBA00022651"/>
    </source>
</evidence>
<keyword evidence="5 7" id="KW-0326">Glycosidase</keyword>
<dbReference type="GO" id="GO:0004553">
    <property type="term" value="F:hydrolase activity, hydrolyzing O-glycosyl compounds"/>
    <property type="evidence" value="ECO:0007669"/>
    <property type="project" value="InterPro"/>
</dbReference>
<proteinExistence type="inferred from homology"/>
<dbReference type="PANTHER" id="PTHR43772:SF2">
    <property type="entry name" value="PUTATIVE (AFU_ORTHOLOGUE AFUA_2G04480)-RELATED"/>
    <property type="match status" value="1"/>
</dbReference>
<sequence length="349" mass="39112">MTNKPTDSDLTVEGNGTALTKLASGEALNAKSAPLVTHMYTADPSAHVFNGKIYVYPSHDIETAQGQSDDGDHFAMSDYHVFSLEKPFGKVTDHGNALDVKDVKWAEKQMWAPDAAEKGGKYFLYFPAKAYDGIFRIGVAVSDKPEGPFVAADDYIQGTYSIDPAVYRDNDDYYLYVGGIMGGQLQCWRDGEFGEEIYPEPDQPALKPLVARLDDSMTGLEHDLVEVDIVDENGELLKAGDEERRYFEGPWVHKHNGLYYFSYSTGTTHKIAYATSESPYGPFTYQGTILEPVIGWTTHHSVVQYQGKWYLFYHDSSLSEGQTHLRCMKMIELQHNEDGSIETIFPYGK</sequence>
<evidence type="ECO:0000256" key="5">
    <source>
        <dbReference type="ARBA" id="ARBA00023295"/>
    </source>
</evidence>
<dbReference type="PANTHER" id="PTHR43772">
    <property type="entry name" value="ENDO-1,4-BETA-XYLANASE"/>
    <property type="match status" value="1"/>
</dbReference>
<evidence type="ECO:0000256" key="3">
    <source>
        <dbReference type="ARBA" id="ARBA00022801"/>
    </source>
</evidence>
<protein>
    <submittedName>
        <fullName evidence="8">Alpha-N-arabinofuranosidase</fullName>
    </submittedName>
</protein>